<evidence type="ECO:0000256" key="4">
    <source>
        <dbReference type="ARBA" id="ARBA00022970"/>
    </source>
</evidence>
<dbReference type="CDD" id="cd06342">
    <property type="entry name" value="PBP1_ABC_LIVBP-like"/>
    <property type="match status" value="1"/>
</dbReference>
<dbReference type="PANTHER" id="PTHR47151:SF2">
    <property type="entry name" value="AMINO ACID BINDING PROTEIN"/>
    <property type="match status" value="1"/>
</dbReference>
<keyword evidence="4" id="KW-0029">Amino-acid transport</keyword>
<dbReference type="SUPFAM" id="SSF53822">
    <property type="entry name" value="Periplasmic binding protein-like I"/>
    <property type="match status" value="1"/>
</dbReference>
<evidence type="ECO:0000259" key="6">
    <source>
        <dbReference type="Pfam" id="PF13458"/>
    </source>
</evidence>
<sequence>MTDFARRLLVAGLNAMLLALACNHAQAQQVVRIGVSAPLTGLNAANGKDIENGVRLAVEEANAQAIRVDGHVVRFELATGDDQSDPRIGVQVAQKLVDDGVAAVIGYYNSGVALPAGPVFARAGIPVIHPAATNPAITQQGLGTVFRVIPTDAQNSGNAGKYVVKAMQAHRIAVMDDRTAFGHGAVDEFKKAVVAAGGKIAIAEYANDKTVEFSAQLTNIRAANADVLFFAGLDNQAALITKRMRELGMRTQFVGSGGIADSIFLKIAGPAAEGAMAWEYGRPLDSLPQGRAFLQKFRKRFGGDALSYAPFAYDATWVVIRAMKDAGSAKPANYVPAVRATQYEGVTGTIAFDGNGDLRHPASTLYQVKGGRWTAVTTITVE</sequence>
<feature type="chain" id="PRO_5015868067" evidence="5">
    <location>
        <begin position="28"/>
        <end position="382"/>
    </location>
</feature>
<reference evidence="7" key="1">
    <citation type="submission" date="2018-06" db="EMBL/GenBank/DDBJ databases">
        <title>Genomic Encyclopedia of Type Strains, Phase IV (KMG-V): Genome sequencing to study the core and pangenomes of soil and plant-associated prokaryotes.</title>
        <authorList>
            <person name="Whitman W."/>
        </authorList>
    </citation>
    <scope>NUCLEOTIDE SEQUENCE [LARGE SCALE GENOMIC DNA]</scope>
    <source>
        <strain evidence="7">MLR2-44</strain>
    </source>
</reference>
<accession>A0A2W7PCR3</accession>
<dbReference type="PROSITE" id="PS51257">
    <property type="entry name" value="PROKAR_LIPOPROTEIN"/>
    <property type="match status" value="1"/>
</dbReference>
<feature type="signal peptide" evidence="5">
    <location>
        <begin position="1"/>
        <end position="27"/>
    </location>
</feature>
<dbReference type="PRINTS" id="PR00337">
    <property type="entry name" value="LEUILEVALBP"/>
</dbReference>
<dbReference type="InterPro" id="IPR000709">
    <property type="entry name" value="Leu_Ile_Val-bd"/>
</dbReference>
<comment type="similarity">
    <text evidence="1">Belongs to the leucine-binding protein family.</text>
</comment>
<protein>
    <submittedName>
        <fullName evidence="7">Amino acid/amide ABC transporter substrate-binding protein (HAAT family)</fullName>
    </submittedName>
</protein>
<evidence type="ECO:0000256" key="5">
    <source>
        <dbReference type="SAM" id="SignalP"/>
    </source>
</evidence>
<dbReference type="InterPro" id="IPR028081">
    <property type="entry name" value="Leu-bd"/>
</dbReference>
<gene>
    <name evidence="7" type="ORF">C7416_12126</name>
</gene>
<feature type="domain" description="Leucine-binding protein" evidence="6">
    <location>
        <begin position="31"/>
        <end position="371"/>
    </location>
</feature>
<keyword evidence="3 5" id="KW-0732">Signal</keyword>
<comment type="caution">
    <text evidence="7">The sequence shown here is derived from an EMBL/GenBank/DDBJ whole genome shotgun (WGS) entry which is preliminary data.</text>
</comment>
<keyword evidence="8" id="KW-1185">Reference proteome</keyword>
<evidence type="ECO:0000256" key="1">
    <source>
        <dbReference type="ARBA" id="ARBA00010062"/>
    </source>
</evidence>
<dbReference type="EMBL" id="QKZN01000021">
    <property type="protein sequence ID" value="PZX21086.1"/>
    <property type="molecule type" value="Genomic_DNA"/>
</dbReference>
<evidence type="ECO:0000256" key="2">
    <source>
        <dbReference type="ARBA" id="ARBA00022448"/>
    </source>
</evidence>
<keyword evidence="2" id="KW-0813">Transport</keyword>
<dbReference type="InterPro" id="IPR028082">
    <property type="entry name" value="Peripla_BP_I"/>
</dbReference>
<dbReference type="Pfam" id="PF13458">
    <property type="entry name" value="Peripla_BP_6"/>
    <property type="match status" value="1"/>
</dbReference>
<evidence type="ECO:0000256" key="3">
    <source>
        <dbReference type="ARBA" id="ARBA00022729"/>
    </source>
</evidence>
<name>A0A2W7PCR3_9BURK</name>
<dbReference type="Proteomes" id="UP000249638">
    <property type="component" value="Unassembled WGS sequence"/>
</dbReference>
<dbReference type="AlphaFoldDB" id="A0A2W7PCR3"/>
<evidence type="ECO:0000313" key="7">
    <source>
        <dbReference type="EMBL" id="PZX21086.1"/>
    </source>
</evidence>
<dbReference type="PANTHER" id="PTHR47151">
    <property type="entry name" value="LEU/ILE/VAL-BINDING ABC TRANSPORTER SUBUNIT"/>
    <property type="match status" value="1"/>
</dbReference>
<evidence type="ECO:0000313" key="8">
    <source>
        <dbReference type="Proteomes" id="UP000249638"/>
    </source>
</evidence>
<proteinExistence type="inferred from homology"/>
<organism evidence="7 8">
    <name type="scientific">Cupriavidus phytorum</name>
    <dbReference type="NCBI Taxonomy" id="3024399"/>
    <lineage>
        <taxon>Bacteria</taxon>
        <taxon>Pseudomonadati</taxon>
        <taxon>Pseudomonadota</taxon>
        <taxon>Betaproteobacteria</taxon>
        <taxon>Burkholderiales</taxon>
        <taxon>Burkholderiaceae</taxon>
        <taxon>Cupriavidus</taxon>
    </lineage>
</organism>
<dbReference type="Gene3D" id="3.40.50.2300">
    <property type="match status" value="2"/>
</dbReference>
<dbReference type="GO" id="GO:0006865">
    <property type="term" value="P:amino acid transport"/>
    <property type="evidence" value="ECO:0007669"/>
    <property type="project" value="UniProtKB-KW"/>
</dbReference>